<organism evidence="7">
    <name type="scientific">Phallusia mammillata</name>
    <dbReference type="NCBI Taxonomy" id="59560"/>
    <lineage>
        <taxon>Eukaryota</taxon>
        <taxon>Metazoa</taxon>
        <taxon>Chordata</taxon>
        <taxon>Tunicata</taxon>
        <taxon>Ascidiacea</taxon>
        <taxon>Phlebobranchia</taxon>
        <taxon>Ascidiidae</taxon>
        <taxon>Phallusia</taxon>
    </lineage>
</organism>
<evidence type="ECO:0000259" key="6">
    <source>
        <dbReference type="PROSITE" id="PS51339"/>
    </source>
</evidence>
<dbReference type="InterPro" id="IPR005113">
    <property type="entry name" value="uDENN_dom"/>
</dbReference>
<dbReference type="Pfam" id="PF03456">
    <property type="entry name" value="uDENN"/>
    <property type="match status" value="1"/>
</dbReference>
<gene>
    <name evidence="7" type="primary">Sbf2-002</name>
</gene>
<dbReference type="Pfam" id="PF02893">
    <property type="entry name" value="GRAM"/>
    <property type="match status" value="1"/>
</dbReference>
<evidence type="ECO:0000259" key="5">
    <source>
        <dbReference type="PROSITE" id="PS50211"/>
    </source>
</evidence>
<reference evidence="7" key="1">
    <citation type="submission" date="2020-04" db="EMBL/GenBank/DDBJ databases">
        <authorList>
            <person name="Neveu A P."/>
        </authorList>
    </citation>
    <scope>NUCLEOTIDE SEQUENCE</scope>
    <source>
        <tissue evidence="7">Whole embryo</tissue>
    </source>
</reference>
<feature type="region of interest" description="Disordered" evidence="3">
    <location>
        <begin position="515"/>
        <end position="534"/>
    </location>
</feature>
<feature type="compositionally biased region" description="Polar residues" evidence="3">
    <location>
        <begin position="1162"/>
        <end position="1174"/>
    </location>
</feature>
<dbReference type="GO" id="GO:0016020">
    <property type="term" value="C:membrane"/>
    <property type="evidence" value="ECO:0007669"/>
    <property type="project" value="TreeGrafter"/>
</dbReference>
<dbReference type="EMBL" id="LR790015">
    <property type="protein sequence ID" value="CAB3265877.1"/>
    <property type="molecule type" value="mRNA"/>
</dbReference>
<dbReference type="Pfam" id="PF12335">
    <property type="entry name" value="SBF2"/>
    <property type="match status" value="1"/>
</dbReference>
<dbReference type="SMART" id="SM00233">
    <property type="entry name" value="PH"/>
    <property type="match status" value="1"/>
</dbReference>
<evidence type="ECO:0000256" key="3">
    <source>
        <dbReference type="SAM" id="MobiDB-lite"/>
    </source>
</evidence>
<evidence type="ECO:0000256" key="2">
    <source>
        <dbReference type="ARBA" id="ARBA00022658"/>
    </source>
</evidence>
<dbReference type="SMART" id="SM00799">
    <property type="entry name" value="DENN"/>
    <property type="match status" value="1"/>
</dbReference>
<accession>A0A6F9DR00</accession>
<dbReference type="Gene3D" id="3.30.450.200">
    <property type="match status" value="1"/>
</dbReference>
<name>A0A6F9DR00_9ASCI</name>
<dbReference type="SMART" id="SM00801">
    <property type="entry name" value="dDENN"/>
    <property type="match status" value="1"/>
</dbReference>
<dbReference type="Pfam" id="PF00169">
    <property type="entry name" value="PH"/>
    <property type="match status" value="1"/>
</dbReference>
<dbReference type="InterPro" id="IPR010569">
    <property type="entry name" value="Myotubularin-like_Pase_dom"/>
</dbReference>
<dbReference type="InterPro" id="IPR005112">
    <property type="entry name" value="dDENN_dom"/>
</dbReference>
<dbReference type="CDD" id="cd01235">
    <property type="entry name" value="PH_Sbf1_hMTMR5"/>
    <property type="match status" value="1"/>
</dbReference>
<evidence type="ECO:0000256" key="1">
    <source>
        <dbReference type="ARBA" id="ARBA00007471"/>
    </source>
</evidence>
<feature type="domain" description="PH" evidence="4">
    <location>
        <begin position="1899"/>
        <end position="2003"/>
    </location>
</feature>
<feature type="compositionally biased region" description="Basic residues" evidence="3">
    <location>
        <begin position="562"/>
        <end position="572"/>
    </location>
</feature>
<protein>
    <submittedName>
        <fullName evidence="7">Myotubularin-related protein 13-like</fullName>
    </submittedName>
</protein>
<dbReference type="PANTHER" id="PTHR10807:SF109">
    <property type="entry name" value="SET DOMAIN BINDING FACTOR, ISOFORM A"/>
    <property type="match status" value="1"/>
</dbReference>
<dbReference type="InterPro" id="IPR022096">
    <property type="entry name" value="SBF1/SBF2"/>
</dbReference>
<dbReference type="InterPro" id="IPR001194">
    <property type="entry name" value="cDENN_dom"/>
</dbReference>
<dbReference type="GO" id="GO:0005085">
    <property type="term" value="F:guanyl-nucleotide exchange factor activity"/>
    <property type="evidence" value="ECO:0007669"/>
    <property type="project" value="UniProtKB-KW"/>
</dbReference>
<dbReference type="InterPro" id="IPR037516">
    <property type="entry name" value="Tripartite_DENN"/>
</dbReference>
<sequence length="2003" mass="223999">MERLVDYFAVVGYDFGSEDKDETLRGKVVTRIPENDWKEVPYTPGIELFCQPGGWRLTHKKQQPTFHVSVLTNAEGKQCYCAVHCFPEPLRNKSPVHKAKSRSNSICVKKDGETGGTPDTQVVDDHVDDDMCKVTNENEDGFDEDMVEQQKDASQTYAPKCLVLLSRIKDFKVLKNCLGLVYTVYIEGLTMSLENIIAKLLLVKVPPPGSSVLRFSIGAADKQALQVPQTTALPLTRSSVAMLLRQLGILNILNILCAALVDQKLLFYSCSYNRLTEACNALVALMYPFSYSYPYIPILPKHLLECTSSPTPFLIGVHSSFKQNLHELLDVVTVDLDGGVISIPECVTIPMIPDPYYTSVVEALTKVLCPDLVVADHAYPPDHTKSSEPERLDKEIRAIFLRLFCQLLMGYRSCLQVCRIHPKPVIRFQHDQYLVARGFDAITPISNEFVPKLLQSQAFSLFVQEKGPPFRRLDLFDEVVSKTLGKIQSETSNVHEALKNVKEIASELYMNENPNHVPLSERIPKPNEGSMKRLNQPAFPKLSVTAVQTFMEENKAGAEKNHVKRRSPPKCKRVPEGIKPSSFSTWTGTLTSSSRRLEVLRNCLSFIFDSKTLEIKKIFQAVLRALKSRTARCALIQELITYSKSHPQLDNQQFDYIARLINNALQDSSGQLDEHTLAADVLPVITTFYRKLCPTVMQFLYTVVQEHPVWSSSAFWENAFFDDIQNAIQKLYVNKLESSTQKTKSRITSPTKSPLLKAKMALKEGNLKRDNQLCMEIAAIELQDWENRSPTQQEEDCSSEEGVVFSQAMHNAQRMVFMLVPLDASRNNRVKFLRMTVGEENSSNSYFTSSLAGSDTGSLDGESGFDESQDTSGDVAATVSKFVSKFVDRVCTEAYISNDHTKTLINKVPLLVRMQMESLQDVCKESKRLPPVKKPKLLQPSLLVGESLHMPNALRAYLAPDGRSTAVGGEIGGPALLPAEGALFVTTYRVIFIGTPCDALAAEQVVIRSFPVSSLFKMKPFSVNDVPHVAEIDNSLQHGIQLRSTTFQLLLLAFDEEVSTEERDQLQTELHSLRYPPTIEGAFAIKAAIQSRFPQSRHGAAMRNKSDSISSNTSTINASRMGGAKTLMKQAKRRAGLNKTNRISRLIMPDSKSRTLYHTPGTDPSMNVGSTATLSGSRMPVINETMTKTLSEKDTISRLIQRASEDEYKRLGLIQTENSKYRFSRINRMFAVCRTYPMAIIVPMKISDEQVKSIAHCHHQGRFPAIVWQHPSTKAVLLHSSGIRSRTASSLFKHGQSAPMLSNEGTVGSSSDEERFLMSVASLASPLSRPASSLFRPESTSSLSSADEELKLSPSRGGTPATAVTQSVRAPKGRKWGTLGRSNGKNTAEQINKTPILGRRQLVHPNGNGTMVQTALSSDTTSKASLYILGDKAQMKNLKNEPQGKILFVPLELPEPKHIRVGYKSLLKSCLPADLPPSTSLQQQQQQDATNGYLKGVQDSGWLEQVSMLLRASGVVVDVMDIRGASVILAIDDGCDSVPQISSIAQLLLDPYYRTIEGFQVLVEKEWLSFGHRFSHRNRFNDIESSGFTPVFLQFLDAVYQVFAQFPMSFEFNSTFLEVLAYHSVSNRFTTFLLDSDYERLEAGILFDKNESRSSRSPGRHSLTSTSSISSAESVRGDRLIKSLWKYIDCCNKRSPVFLNPLFCPDQPFNQVLRPVSAASRLKIWPYYLCESLSEGPTYDGLMGELNSGTSHNEQEATETSEVWGGATARRVINGCYDNTRDAQPDYISTLLQQIERLNKELGTTDDSWQNTWKTLNTSSHQLSGDITEKTRRAQRDIRSLHTLQTEDIIVKRAAIREESVSSETGFEDIAHTLTPHNSRDAFDTASLYDQFQANTQEVRTFEGNLWKRGAMIKGWKLRFFVLDTTKHELRQYENKGDNVCKSIIDLKDLESVKLSDPISGAPKEVDENAFLEVRVSKRQYHFIAETEEAAKQWVDILQGALQ</sequence>
<dbReference type="Gene3D" id="3.40.50.11500">
    <property type="match status" value="1"/>
</dbReference>
<dbReference type="PROSITE" id="PS50211">
    <property type="entry name" value="DENN"/>
    <property type="match status" value="1"/>
</dbReference>
<keyword evidence="2" id="KW-0344">Guanine-nucleotide releasing factor</keyword>
<dbReference type="InterPro" id="IPR001849">
    <property type="entry name" value="PH_domain"/>
</dbReference>
<dbReference type="GO" id="GO:0005737">
    <property type="term" value="C:cytoplasm"/>
    <property type="evidence" value="ECO:0007669"/>
    <property type="project" value="TreeGrafter"/>
</dbReference>
<feature type="region of interest" description="Disordered" evidence="3">
    <location>
        <begin position="1153"/>
        <end position="1174"/>
    </location>
</feature>
<dbReference type="InterPro" id="IPR029021">
    <property type="entry name" value="Prot-tyrosine_phosphatase-like"/>
</dbReference>
<evidence type="ECO:0000313" key="7">
    <source>
        <dbReference type="EMBL" id="CAB3265877.1"/>
    </source>
</evidence>
<dbReference type="InterPro" id="IPR030564">
    <property type="entry name" value="Myotubularin"/>
</dbReference>
<feature type="domain" description="Myotubularin phosphatase" evidence="6">
    <location>
        <begin position="1198"/>
        <end position="1729"/>
    </location>
</feature>
<feature type="region of interest" description="Disordered" evidence="3">
    <location>
        <begin position="1329"/>
        <end position="1386"/>
    </location>
</feature>
<dbReference type="SUPFAM" id="SSF50729">
    <property type="entry name" value="PH domain-like"/>
    <property type="match status" value="1"/>
</dbReference>
<dbReference type="SUPFAM" id="SSF52799">
    <property type="entry name" value="(Phosphotyrosine protein) phosphatases II"/>
    <property type="match status" value="1"/>
</dbReference>
<dbReference type="Gene3D" id="2.30.29.30">
    <property type="entry name" value="Pleckstrin-homology domain (PH domain)/Phosphotyrosine-binding domain (PTB)"/>
    <property type="match status" value="1"/>
</dbReference>
<comment type="similarity">
    <text evidence="1">Belongs to the protein-tyrosine phosphatase family. Non-receptor class myotubularin subfamily.</text>
</comment>
<dbReference type="InterPro" id="IPR004182">
    <property type="entry name" value="GRAM"/>
</dbReference>
<dbReference type="Pfam" id="PF06602">
    <property type="entry name" value="Myotub-related"/>
    <property type="match status" value="1"/>
</dbReference>
<dbReference type="PANTHER" id="PTHR10807">
    <property type="entry name" value="MYOTUBULARIN-RELATED"/>
    <property type="match status" value="1"/>
</dbReference>
<dbReference type="InterPro" id="IPR043153">
    <property type="entry name" value="DENN_C"/>
</dbReference>
<dbReference type="SMART" id="SM00800">
    <property type="entry name" value="uDENN"/>
    <property type="match status" value="1"/>
</dbReference>
<dbReference type="Pfam" id="PF02141">
    <property type="entry name" value="DENN"/>
    <property type="match status" value="1"/>
</dbReference>
<dbReference type="PROSITE" id="PS50003">
    <property type="entry name" value="PH_DOMAIN"/>
    <property type="match status" value="1"/>
</dbReference>
<dbReference type="InterPro" id="IPR011993">
    <property type="entry name" value="PH-like_dom_sf"/>
</dbReference>
<proteinExistence type="evidence at transcript level"/>
<dbReference type="PROSITE" id="PS51339">
    <property type="entry name" value="PPASE_MYOTUBULARIN"/>
    <property type="match status" value="1"/>
</dbReference>
<feature type="region of interest" description="Disordered" evidence="3">
    <location>
        <begin position="556"/>
        <end position="576"/>
    </location>
</feature>
<evidence type="ECO:0000259" key="4">
    <source>
        <dbReference type="PROSITE" id="PS50003"/>
    </source>
</evidence>
<feature type="domain" description="UDENN" evidence="5">
    <location>
        <begin position="6"/>
        <end position="474"/>
    </location>
</feature>
<dbReference type="FunFam" id="3.40.50.11500:FF:000006">
    <property type="entry name" value="SET binding factor 2"/>
    <property type="match status" value="1"/>
</dbReference>